<dbReference type="EMBL" id="KB456265">
    <property type="protein sequence ID" value="EMF12319.1"/>
    <property type="molecule type" value="Genomic_DNA"/>
</dbReference>
<evidence type="ECO:0000313" key="2">
    <source>
        <dbReference type="EMBL" id="EMF12319.1"/>
    </source>
</evidence>
<accession>N1QIT7</accession>
<feature type="compositionally biased region" description="Basic and acidic residues" evidence="1">
    <location>
        <begin position="111"/>
        <end position="122"/>
    </location>
</feature>
<organism evidence="2 3">
    <name type="scientific">Sphaerulina musiva (strain SO2202)</name>
    <name type="common">Poplar stem canker fungus</name>
    <name type="synonym">Septoria musiva</name>
    <dbReference type="NCBI Taxonomy" id="692275"/>
    <lineage>
        <taxon>Eukaryota</taxon>
        <taxon>Fungi</taxon>
        <taxon>Dikarya</taxon>
        <taxon>Ascomycota</taxon>
        <taxon>Pezizomycotina</taxon>
        <taxon>Dothideomycetes</taxon>
        <taxon>Dothideomycetidae</taxon>
        <taxon>Mycosphaerellales</taxon>
        <taxon>Mycosphaerellaceae</taxon>
        <taxon>Sphaerulina</taxon>
    </lineage>
</organism>
<dbReference type="OrthoDB" id="3647501at2759"/>
<name>N1QIT7_SPHMS</name>
<feature type="compositionally biased region" description="Low complexity" evidence="1">
    <location>
        <begin position="241"/>
        <end position="261"/>
    </location>
</feature>
<dbReference type="RefSeq" id="XP_016760440.1">
    <property type="nucleotide sequence ID" value="XM_016907719.1"/>
</dbReference>
<protein>
    <submittedName>
        <fullName evidence="2">Uncharacterized protein</fullName>
    </submittedName>
</protein>
<evidence type="ECO:0000313" key="3">
    <source>
        <dbReference type="Proteomes" id="UP000016931"/>
    </source>
</evidence>
<dbReference type="eggNOG" id="ENOG502R9KX">
    <property type="taxonomic scope" value="Eukaryota"/>
</dbReference>
<proteinExistence type="predicted"/>
<dbReference type="HOGENOM" id="CLU_742211_0_0_1"/>
<sequence>MAILTSLPPSSRLSGGTSRRHSDPSKGAYQPVARDGKSRASSSAGSSPGDVANASHREAAIVLPSVPEDTPMLPKDNISPDTEEGPSSSLDPSNSHDETFQKQKQQQQLDVPHRSSRRDSKRLSWIPNWTFAGSAPVTPPTSPNPDRPDNSRTSSMDSYQQSATRMSRFRNSISTLSEVVLRDTEPTHESNFPANPSFPDDFAGQKLILHVYGTLDAIHQTPNEENMRLQTPRGFKHADLSTSPTSPTSPSFSSSPPSSSSAGHQANSALLLYILPLLHDGDLLVQPFVERHTSTAGGGGGAPRHSGKDSNMATVIRGAIQDCVFKCFVVGVFPLEVFFSEEKERVEREQWETYELDVELYDSSVAVAGNEER</sequence>
<dbReference type="Proteomes" id="UP000016931">
    <property type="component" value="Unassembled WGS sequence"/>
</dbReference>
<dbReference type="AlphaFoldDB" id="N1QIT7"/>
<feature type="region of interest" description="Disordered" evidence="1">
    <location>
        <begin position="235"/>
        <end position="261"/>
    </location>
</feature>
<feature type="compositionally biased region" description="Polar residues" evidence="1">
    <location>
        <begin position="7"/>
        <end position="17"/>
    </location>
</feature>
<reference evidence="2 3" key="1">
    <citation type="journal article" date="2012" name="PLoS Pathog.">
        <title>Diverse lifestyles and strategies of plant pathogenesis encoded in the genomes of eighteen Dothideomycetes fungi.</title>
        <authorList>
            <person name="Ohm R.A."/>
            <person name="Feau N."/>
            <person name="Henrissat B."/>
            <person name="Schoch C.L."/>
            <person name="Horwitz B.A."/>
            <person name="Barry K.W."/>
            <person name="Condon B.J."/>
            <person name="Copeland A.C."/>
            <person name="Dhillon B."/>
            <person name="Glaser F."/>
            <person name="Hesse C.N."/>
            <person name="Kosti I."/>
            <person name="LaButti K."/>
            <person name="Lindquist E.A."/>
            <person name="Lucas S."/>
            <person name="Salamov A.A."/>
            <person name="Bradshaw R.E."/>
            <person name="Ciuffetti L."/>
            <person name="Hamelin R.C."/>
            <person name="Kema G.H.J."/>
            <person name="Lawrence C."/>
            <person name="Scott J.A."/>
            <person name="Spatafora J.W."/>
            <person name="Turgeon B.G."/>
            <person name="de Wit P.J.G.M."/>
            <person name="Zhong S."/>
            <person name="Goodwin S.B."/>
            <person name="Grigoriev I.V."/>
        </authorList>
    </citation>
    <scope>NUCLEOTIDE SEQUENCE [LARGE SCALE GENOMIC DNA]</scope>
    <source>
        <strain evidence="2 3">SO2202</strain>
    </source>
</reference>
<keyword evidence="3" id="KW-1185">Reference proteome</keyword>
<feature type="compositionally biased region" description="Polar residues" evidence="1">
    <location>
        <begin position="151"/>
        <end position="170"/>
    </location>
</feature>
<evidence type="ECO:0000256" key="1">
    <source>
        <dbReference type="SAM" id="MobiDB-lite"/>
    </source>
</evidence>
<feature type="region of interest" description="Disordered" evidence="1">
    <location>
        <begin position="1"/>
        <end position="170"/>
    </location>
</feature>
<feature type="compositionally biased region" description="Low complexity" evidence="1">
    <location>
        <begin position="39"/>
        <end position="50"/>
    </location>
</feature>
<dbReference type="GeneID" id="27904856"/>
<gene>
    <name evidence="2" type="ORF">SEPMUDRAFT_157110</name>
</gene>